<keyword evidence="4 11" id="KW-0732">Signal</keyword>
<evidence type="ECO:0000256" key="1">
    <source>
        <dbReference type="ARBA" id="ARBA00004613"/>
    </source>
</evidence>
<keyword evidence="8" id="KW-1015">Disulfide bond</keyword>
<evidence type="ECO:0000256" key="11">
    <source>
        <dbReference type="SAM" id="SignalP"/>
    </source>
</evidence>
<keyword evidence="3 13" id="KW-0645">Protease</keyword>
<evidence type="ECO:0000313" key="13">
    <source>
        <dbReference type="EMBL" id="JAB59545.1"/>
    </source>
</evidence>
<dbReference type="InterPro" id="IPR018114">
    <property type="entry name" value="TRYPSIN_HIS"/>
</dbReference>
<evidence type="ECO:0000256" key="3">
    <source>
        <dbReference type="ARBA" id="ARBA00022670"/>
    </source>
</evidence>
<organism evidence="13">
    <name type="scientific">Corethrella appendiculata</name>
    <dbReference type="NCBI Taxonomy" id="1370023"/>
    <lineage>
        <taxon>Eukaryota</taxon>
        <taxon>Metazoa</taxon>
        <taxon>Ecdysozoa</taxon>
        <taxon>Arthropoda</taxon>
        <taxon>Hexapoda</taxon>
        <taxon>Insecta</taxon>
        <taxon>Pterygota</taxon>
        <taxon>Neoptera</taxon>
        <taxon>Endopterygota</taxon>
        <taxon>Diptera</taxon>
        <taxon>Nematocera</taxon>
        <taxon>Culicoidea</taxon>
        <taxon>Chaoboridae</taxon>
        <taxon>Corethrella</taxon>
    </lineage>
</organism>
<dbReference type="CDD" id="cd00190">
    <property type="entry name" value="Tryp_SPc"/>
    <property type="match status" value="1"/>
</dbReference>
<evidence type="ECO:0000256" key="10">
    <source>
        <dbReference type="SAM" id="MobiDB-lite"/>
    </source>
</evidence>
<evidence type="ECO:0000256" key="6">
    <source>
        <dbReference type="ARBA" id="ARBA00022825"/>
    </source>
</evidence>
<protein>
    <submittedName>
        <fullName evidence="13">Putative trypsin-like serine protease</fullName>
    </submittedName>
</protein>
<accession>U5EYJ0</accession>
<dbReference type="InterPro" id="IPR051333">
    <property type="entry name" value="CLIP_Serine_Protease"/>
</dbReference>
<dbReference type="PROSITE" id="PS00134">
    <property type="entry name" value="TRYPSIN_HIS"/>
    <property type="match status" value="1"/>
</dbReference>
<reference evidence="13" key="1">
    <citation type="journal article" date="2014" name="Insect Biochem. Mol. Biol.">
        <title>An insight into the sialome of the frog biting fly, Corethrella appendiculata.</title>
        <authorList>
            <person name="Ribeiro J.M.C."/>
            <person name="Chagas A.C."/>
            <person name="Pham V.M."/>
            <person name="Lounibos L.P."/>
            <person name="Calvo E."/>
        </authorList>
    </citation>
    <scope>NUCLEOTIDE SEQUENCE</scope>
    <source>
        <tissue evidence="13">Salivary glands</tissue>
    </source>
</reference>
<keyword evidence="5" id="KW-0378">Hydrolase</keyword>
<comment type="similarity">
    <text evidence="9">Belongs to the peptidase S1 family. CLIP subfamily.</text>
</comment>
<dbReference type="PANTHER" id="PTHR24260:SF143">
    <property type="entry name" value="SERINE PROTEASE GD-LIKE PROTEIN"/>
    <property type="match status" value="1"/>
</dbReference>
<dbReference type="GO" id="GO:0005576">
    <property type="term" value="C:extracellular region"/>
    <property type="evidence" value="ECO:0007669"/>
    <property type="project" value="UniProtKB-SubCell"/>
</dbReference>
<keyword evidence="2" id="KW-0964">Secreted</keyword>
<dbReference type="InterPro" id="IPR009003">
    <property type="entry name" value="Peptidase_S1_PA"/>
</dbReference>
<feature type="chain" id="PRO_5004659872" evidence="11">
    <location>
        <begin position="22"/>
        <end position="506"/>
    </location>
</feature>
<dbReference type="SUPFAM" id="SSF50494">
    <property type="entry name" value="Trypsin-like serine proteases"/>
    <property type="match status" value="1"/>
</dbReference>
<dbReference type="InterPro" id="IPR001314">
    <property type="entry name" value="Peptidase_S1A"/>
</dbReference>
<dbReference type="PROSITE" id="PS50240">
    <property type="entry name" value="TRYPSIN_DOM"/>
    <property type="match status" value="1"/>
</dbReference>
<evidence type="ECO:0000256" key="5">
    <source>
        <dbReference type="ARBA" id="ARBA00022801"/>
    </source>
</evidence>
<evidence type="ECO:0000259" key="12">
    <source>
        <dbReference type="PROSITE" id="PS50240"/>
    </source>
</evidence>
<feature type="domain" description="Peptidase S1" evidence="12">
    <location>
        <begin position="252"/>
        <end position="504"/>
    </location>
</feature>
<dbReference type="InterPro" id="IPR043504">
    <property type="entry name" value="Peptidase_S1_PA_chymotrypsin"/>
</dbReference>
<dbReference type="InterPro" id="IPR031986">
    <property type="entry name" value="GD_N"/>
</dbReference>
<dbReference type="Gene3D" id="2.40.10.10">
    <property type="entry name" value="Trypsin-like serine proteases"/>
    <property type="match status" value="1"/>
</dbReference>
<sequence length="506" mass="55998">MLTLKVLLFYYFVIIRNSCRGQFTPNSPCPGIFQYDSQFNSITGLIQLSNVQTNNINLQVQMTVGRMLGSQNTGSLQLVGSPEQAANQITNGQPVYYRINFPTNNPVPNINEIYFNGNLICSGQSSGFGFGQSTITLNSQLRTNARPPLYSNNNNNNNFDTWMTTNQLQNNNFNQQLFEFQRPTTTTVAPIYQYIAPPTRTTTRRPRPPVAPGRPAIVSTTNSPISPYIGVTNQNNNIVCGKPSTNIPKNRVLHGQATQRGEYPWLVGIYTVSSSGHQFSCGGTIISDTIILTAAHCLKHPRSQRIIQSKDLAIALGRYNTNDLTELSNGAKYVNVNDVIINPGYKRDTASYDADIGLLTTEEEITYTDYIRPICLWNEDDNIQNIVGKKATIVGWGRTEEGSLSPTPRFTQVPIVSQEDCLRQSPVFSTLTSNKTFCAGGQGSGPCQGDSGSGLIMNMNDQWYLRGIVSNALTSADTSECDVDKYTVYTDITKFRGWLEGYLINN</sequence>
<proteinExistence type="evidence at transcript level"/>
<dbReference type="EMBL" id="GANO01000326">
    <property type="protein sequence ID" value="JAB59545.1"/>
    <property type="molecule type" value="mRNA"/>
</dbReference>
<dbReference type="SMART" id="SM00020">
    <property type="entry name" value="Tryp_SPc"/>
    <property type="match status" value="1"/>
</dbReference>
<dbReference type="InterPro" id="IPR001254">
    <property type="entry name" value="Trypsin_dom"/>
</dbReference>
<evidence type="ECO:0000256" key="8">
    <source>
        <dbReference type="ARBA" id="ARBA00023157"/>
    </source>
</evidence>
<dbReference type="Pfam" id="PF16030">
    <property type="entry name" value="GD_N"/>
    <property type="match status" value="1"/>
</dbReference>
<dbReference type="Pfam" id="PF00089">
    <property type="entry name" value="Trypsin"/>
    <property type="match status" value="1"/>
</dbReference>
<dbReference type="AlphaFoldDB" id="U5EYJ0"/>
<comment type="subcellular location">
    <subcellularLocation>
        <location evidence="1">Secreted</location>
    </subcellularLocation>
</comment>
<dbReference type="GO" id="GO:0004252">
    <property type="term" value="F:serine-type endopeptidase activity"/>
    <property type="evidence" value="ECO:0007669"/>
    <property type="project" value="InterPro"/>
</dbReference>
<name>U5EYJ0_9DIPT</name>
<feature type="region of interest" description="Disordered" evidence="10">
    <location>
        <begin position="199"/>
        <end position="219"/>
    </location>
</feature>
<evidence type="ECO:0000256" key="4">
    <source>
        <dbReference type="ARBA" id="ARBA00022729"/>
    </source>
</evidence>
<evidence type="ECO:0000256" key="7">
    <source>
        <dbReference type="ARBA" id="ARBA00023145"/>
    </source>
</evidence>
<feature type="signal peptide" evidence="11">
    <location>
        <begin position="1"/>
        <end position="21"/>
    </location>
</feature>
<keyword evidence="7" id="KW-0865">Zymogen</keyword>
<evidence type="ECO:0000256" key="2">
    <source>
        <dbReference type="ARBA" id="ARBA00022525"/>
    </source>
</evidence>
<dbReference type="PANTHER" id="PTHR24260">
    <property type="match status" value="1"/>
</dbReference>
<keyword evidence="6" id="KW-0720">Serine protease</keyword>
<dbReference type="PRINTS" id="PR00722">
    <property type="entry name" value="CHYMOTRYPSIN"/>
</dbReference>
<evidence type="ECO:0000256" key="9">
    <source>
        <dbReference type="ARBA" id="ARBA00024195"/>
    </source>
</evidence>
<dbReference type="GO" id="GO:0006508">
    <property type="term" value="P:proteolysis"/>
    <property type="evidence" value="ECO:0007669"/>
    <property type="project" value="UniProtKB-KW"/>
</dbReference>
<dbReference type="FunFam" id="2.40.10.10:FF:000146">
    <property type="entry name" value="Serine protease 53"/>
    <property type="match status" value="1"/>
</dbReference>